<name>A0A6G0Z2K4_APHCR</name>
<comment type="caution">
    <text evidence="1">The sequence shown here is derived from an EMBL/GenBank/DDBJ whole genome shotgun (WGS) entry which is preliminary data.</text>
</comment>
<proteinExistence type="predicted"/>
<evidence type="ECO:0000313" key="2">
    <source>
        <dbReference type="Proteomes" id="UP000478052"/>
    </source>
</evidence>
<accession>A0A6G0Z2K4</accession>
<sequence length="83" mass="10017">MANVMENLKIPILISEQLIRNLFLNYNHIKKIDVVENWFCVKIPVFPKFFWVFPGAFENYWEIQKMTSLMHQLDSLCYRKPPP</sequence>
<dbReference type="EMBL" id="VUJU01001590">
    <property type="protein sequence ID" value="KAF0764618.1"/>
    <property type="molecule type" value="Genomic_DNA"/>
</dbReference>
<dbReference type="AlphaFoldDB" id="A0A6G0Z2K4"/>
<keyword evidence="2" id="KW-1185">Reference proteome</keyword>
<reference evidence="1 2" key="1">
    <citation type="submission" date="2019-08" db="EMBL/GenBank/DDBJ databases">
        <title>Whole genome of Aphis craccivora.</title>
        <authorList>
            <person name="Voronova N.V."/>
            <person name="Shulinski R.S."/>
            <person name="Bandarenka Y.V."/>
            <person name="Zhorov D.G."/>
            <person name="Warner D."/>
        </authorList>
    </citation>
    <scope>NUCLEOTIDE SEQUENCE [LARGE SCALE GENOMIC DNA]</scope>
    <source>
        <strain evidence="1">180601</strain>
        <tissue evidence="1">Whole Body</tissue>
    </source>
</reference>
<protein>
    <submittedName>
        <fullName evidence="1">Uncharacterized protein</fullName>
    </submittedName>
</protein>
<evidence type="ECO:0000313" key="1">
    <source>
        <dbReference type="EMBL" id="KAF0764618.1"/>
    </source>
</evidence>
<organism evidence="1 2">
    <name type="scientific">Aphis craccivora</name>
    <name type="common">Cowpea aphid</name>
    <dbReference type="NCBI Taxonomy" id="307492"/>
    <lineage>
        <taxon>Eukaryota</taxon>
        <taxon>Metazoa</taxon>
        <taxon>Ecdysozoa</taxon>
        <taxon>Arthropoda</taxon>
        <taxon>Hexapoda</taxon>
        <taxon>Insecta</taxon>
        <taxon>Pterygota</taxon>
        <taxon>Neoptera</taxon>
        <taxon>Paraneoptera</taxon>
        <taxon>Hemiptera</taxon>
        <taxon>Sternorrhyncha</taxon>
        <taxon>Aphidomorpha</taxon>
        <taxon>Aphidoidea</taxon>
        <taxon>Aphididae</taxon>
        <taxon>Aphidini</taxon>
        <taxon>Aphis</taxon>
        <taxon>Aphis</taxon>
    </lineage>
</organism>
<gene>
    <name evidence="1" type="ORF">FWK35_00015406</name>
</gene>
<dbReference type="Proteomes" id="UP000478052">
    <property type="component" value="Unassembled WGS sequence"/>
</dbReference>